<dbReference type="RefSeq" id="WP_183611645.1">
    <property type="nucleotide sequence ID" value="NZ_JACICY010000001.1"/>
</dbReference>
<evidence type="ECO:0000259" key="2">
    <source>
        <dbReference type="Pfam" id="PF01557"/>
    </source>
</evidence>
<dbReference type="Gene3D" id="3.90.850.10">
    <property type="entry name" value="Fumarylacetoacetase-like, C-terminal domain"/>
    <property type="match status" value="1"/>
</dbReference>
<accession>A0A7W5ZUA4</accession>
<proteinExistence type="predicted"/>
<dbReference type="SUPFAM" id="SSF56529">
    <property type="entry name" value="FAH"/>
    <property type="match status" value="1"/>
</dbReference>
<gene>
    <name evidence="3" type="ORF">GGQ88_000629</name>
</gene>
<dbReference type="PANTHER" id="PTHR30143">
    <property type="entry name" value="ACID HYDRATASE"/>
    <property type="match status" value="1"/>
</dbReference>
<dbReference type="GO" id="GO:0005737">
    <property type="term" value="C:cytoplasm"/>
    <property type="evidence" value="ECO:0007669"/>
    <property type="project" value="TreeGrafter"/>
</dbReference>
<dbReference type="InterPro" id="IPR011234">
    <property type="entry name" value="Fumarylacetoacetase-like_C"/>
</dbReference>
<dbReference type="EMBL" id="JACICY010000001">
    <property type="protein sequence ID" value="MBB3859389.1"/>
    <property type="molecule type" value="Genomic_DNA"/>
</dbReference>
<comment type="caution">
    <text evidence="3">The sequence shown here is derived from an EMBL/GenBank/DDBJ whole genome shotgun (WGS) entry which is preliminary data.</text>
</comment>
<name>A0A7W5ZUA4_9SPHN</name>
<reference evidence="3 4" key="1">
    <citation type="submission" date="2020-08" db="EMBL/GenBank/DDBJ databases">
        <title>Genomic Encyclopedia of Type Strains, Phase IV (KMG-IV): sequencing the most valuable type-strain genomes for metagenomic binning, comparative biology and taxonomic classification.</title>
        <authorList>
            <person name="Goeker M."/>
        </authorList>
    </citation>
    <scope>NUCLEOTIDE SEQUENCE [LARGE SCALE GENOMIC DNA]</scope>
    <source>
        <strain evidence="3 4">DSM 14552</strain>
    </source>
</reference>
<dbReference type="InterPro" id="IPR050772">
    <property type="entry name" value="Hydratase-Decarb/MhpD_sf"/>
</dbReference>
<protein>
    <submittedName>
        <fullName evidence="3">2-keto-4-pentenoate hydratase</fullName>
    </submittedName>
</protein>
<dbReference type="AlphaFoldDB" id="A0A7W5ZUA4"/>
<feature type="domain" description="Fumarylacetoacetase-like C-terminal" evidence="2">
    <location>
        <begin position="93"/>
        <end position="253"/>
    </location>
</feature>
<dbReference type="InterPro" id="IPR036663">
    <property type="entry name" value="Fumarylacetoacetase_C_sf"/>
</dbReference>
<dbReference type="PANTHER" id="PTHR30143:SF0">
    <property type="entry name" value="2-KETO-4-PENTENOATE HYDRATASE"/>
    <property type="match status" value="1"/>
</dbReference>
<dbReference type="Proteomes" id="UP000562395">
    <property type="component" value="Unassembled WGS sequence"/>
</dbReference>
<keyword evidence="4" id="KW-1185">Reference proteome</keyword>
<evidence type="ECO:0000256" key="1">
    <source>
        <dbReference type="ARBA" id="ARBA00023239"/>
    </source>
</evidence>
<organism evidence="3 4">
    <name type="scientific">Novosphingobium hassiacum</name>
    <dbReference type="NCBI Taxonomy" id="173676"/>
    <lineage>
        <taxon>Bacteria</taxon>
        <taxon>Pseudomonadati</taxon>
        <taxon>Pseudomonadota</taxon>
        <taxon>Alphaproteobacteria</taxon>
        <taxon>Sphingomonadales</taxon>
        <taxon>Sphingomonadaceae</taxon>
        <taxon>Novosphingobium</taxon>
    </lineage>
</organism>
<dbReference type="Pfam" id="PF01557">
    <property type="entry name" value="FAA_hydrolase"/>
    <property type="match status" value="1"/>
</dbReference>
<dbReference type="GO" id="GO:0008684">
    <property type="term" value="F:2-oxopent-4-enoate hydratase activity"/>
    <property type="evidence" value="ECO:0007669"/>
    <property type="project" value="TreeGrafter"/>
</dbReference>
<evidence type="ECO:0000313" key="4">
    <source>
        <dbReference type="Proteomes" id="UP000562395"/>
    </source>
</evidence>
<keyword evidence="1" id="KW-0456">Lyase</keyword>
<evidence type="ECO:0000313" key="3">
    <source>
        <dbReference type="EMBL" id="MBB3859389.1"/>
    </source>
</evidence>
<sequence length="256" mass="27094">MAETGETLESLLVRARSTGASLALPSQALSLAEAYHVQRAVMRTSELPVMVWKLGLTSLPAREAFGADMPAVGRLAASAILNTGSEARHVWPEVYAEAELVFELGQDLPPTDSPYTRATVLPAIKAIYGGIELAASRFQTTDLPLGLFVADNAMGHALVLGNRLSFQWEDHFGDMPVTIATNGHVRVNGSTVRVMGNPLDALVWLANWLCENGEGGLRREQLVASGSCTGATLVNAGDVIVAGFDGIDAARITLVA</sequence>